<accession>D9XHE8</accession>
<sequence>MGCPHGCHPAHLAGPAVLMSLVSLACAVGALVAGAGVVAMALPGRPEPWPDHLMRRAAATAAWAAAAVYSLGFFDVLMSEQAFGDGADSVPAPACRDGFDPDTVRGLSHHRSSYLPLRFDCVREDGSVYSGAPGDYGWMNAASASLALSAALLVIGVGYASELRARKTPGAAS</sequence>
<evidence type="ECO:0000313" key="3">
    <source>
        <dbReference type="Proteomes" id="UP000004184"/>
    </source>
</evidence>
<reference evidence="3" key="1">
    <citation type="submission" date="2009-02" db="EMBL/GenBank/DDBJ databases">
        <title>Annotation of Streptomyces viridochromogenes strain DSM 40736.</title>
        <authorList>
            <consortium name="The Broad Institute Genome Sequencing Platform"/>
            <consortium name="Broad Institute Microbial Sequencing Center"/>
            <person name="Fischbach M."/>
            <person name="Godfrey P."/>
            <person name="Ward D."/>
            <person name="Young S."/>
            <person name="Zeng Q."/>
            <person name="Koehrsen M."/>
            <person name="Alvarado L."/>
            <person name="Berlin A.M."/>
            <person name="Bochicchio J."/>
            <person name="Borenstein D."/>
            <person name="Chapman S.B."/>
            <person name="Chen Z."/>
            <person name="Engels R."/>
            <person name="Freedman E."/>
            <person name="Gellesch M."/>
            <person name="Goldberg J."/>
            <person name="Griggs A."/>
            <person name="Gujja S."/>
            <person name="Heilman E.R."/>
            <person name="Heiman D.I."/>
            <person name="Hepburn T.A."/>
            <person name="Howarth C."/>
            <person name="Jen D."/>
            <person name="Larson L."/>
            <person name="Lewis B."/>
            <person name="Mehta T."/>
            <person name="Park D."/>
            <person name="Pearson M."/>
            <person name="Richards J."/>
            <person name="Roberts A."/>
            <person name="Saif S."/>
            <person name="Shea T.D."/>
            <person name="Shenoy N."/>
            <person name="Sisk P."/>
            <person name="Stolte C."/>
            <person name="Sykes S.N."/>
            <person name="Thomson T."/>
            <person name="Walk T."/>
            <person name="White J."/>
            <person name="Yandava C."/>
            <person name="Straight P."/>
            <person name="Clardy J."/>
            <person name="Hung D."/>
            <person name="Kolter R."/>
            <person name="Mekalanos J."/>
            <person name="Walker S."/>
            <person name="Walsh C.T."/>
            <person name="Wieland-Brown L.C."/>
            <person name="Haas B."/>
            <person name="Nusbaum C."/>
            <person name="Birren B."/>
        </authorList>
    </citation>
    <scope>NUCLEOTIDE SEQUENCE [LARGE SCALE GENOMIC DNA]</scope>
    <source>
        <strain evidence="3">DSM 40736 / JCM 4977 / BCRC 1201 / Tue 494</strain>
    </source>
</reference>
<dbReference type="AlphaFoldDB" id="D9XHE8"/>
<dbReference type="EMBL" id="GG657757">
    <property type="protein sequence ID" value="EFL34967.1"/>
    <property type="molecule type" value="Genomic_DNA"/>
</dbReference>
<keyword evidence="1" id="KW-0812">Transmembrane</keyword>
<organism evidence="2 3">
    <name type="scientific">Streptomyces viridochromogenes (strain DSM 40736 / JCM 4977 / BCRC 1201 / Tue 494)</name>
    <dbReference type="NCBI Taxonomy" id="591159"/>
    <lineage>
        <taxon>Bacteria</taxon>
        <taxon>Bacillati</taxon>
        <taxon>Actinomycetota</taxon>
        <taxon>Actinomycetes</taxon>
        <taxon>Kitasatosporales</taxon>
        <taxon>Streptomycetaceae</taxon>
        <taxon>Streptomyces</taxon>
    </lineage>
</organism>
<keyword evidence="1" id="KW-1133">Transmembrane helix</keyword>
<protein>
    <submittedName>
        <fullName evidence="2">Predicted protein</fullName>
    </submittedName>
</protein>
<evidence type="ECO:0000256" key="1">
    <source>
        <dbReference type="SAM" id="Phobius"/>
    </source>
</evidence>
<feature type="transmembrane region" description="Helical" evidence="1">
    <location>
        <begin position="53"/>
        <end position="74"/>
    </location>
</feature>
<evidence type="ECO:0000313" key="2">
    <source>
        <dbReference type="EMBL" id="EFL34967.1"/>
    </source>
</evidence>
<proteinExistence type="predicted"/>
<feature type="transmembrane region" description="Helical" evidence="1">
    <location>
        <begin position="18"/>
        <end position="41"/>
    </location>
</feature>
<dbReference type="STRING" id="591159.SSQG_05485"/>
<keyword evidence="1" id="KW-0472">Membrane</keyword>
<keyword evidence="3" id="KW-1185">Reference proteome</keyword>
<dbReference type="Proteomes" id="UP000004184">
    <property type="component" value="Unassembled WGS sequence"/>
</dbReference>
<dbReference type="HOGENOM" id="CLU_130990_0_0_11"/>
<name>D9XHE8_STRVT</name>
<feature type="transmembrane region" description="Helical" evidence="1">
    <location>
        <begin position="138"/>
        <end position="160"/>
    </location>
</feature>
<gene>
    <name evidence="2" type="ORF">SSQG_05485</name>
</gene>